<dbReference type="InterPro" id="IPR011837">
    <property type="entry name" value="Glycogen_debranch_GlgX"/>
</dbReference>
<dbReference type="InterPro" id="IPR014756">
    <property type="entry name" value="Ig_E-set"/>
</dbReference>
<dbReference type="CDD" id="cd11326">
    <property type="entry name" value="AmyAc_Glg_debranch"/>
    <property type="match status" value="1"/>
</dbReference>
<dbReference type="GO" id="GO:0016020">
    <property type="term" value="C:membrane"/>
    <property type="evidence" value="ECO:0007669"/>
    <property type="project" value="UniProtKB-SubCell"/>
</dbReference>
<evidence type="ECO:0000256" key="4">
    <source>
        <dbReference type="ARBA" id="ARBA00022801"/>
    </source>
</evidence>
<dbReference type="InterPro" id="IPR000276">
    <property type="entry name" value="GPCR_Rhodpsn"/>
</dbReference>
<evidence type="ECO:0000259" key="9">
    <source>
        <dbReference type="PROSITE" id="PS50262"/>
    </source>
</evidence>
<evidence type="ECO:0000256" key="7">
    <source>
        <dbReference type="ARBA" id="ARBA00023295"/>
    </source>
</evidence>
<dbReference type="InterPro" id="IPR004193">
    <property type="entry name" value="Glyco_hydro_13_N"/>
</dbReference>
<dbReference type="Gene3D" id="3.20.20.80">
    <property type="entry name" value="Glycosidases"/>
    <property type="match status" value="1"/>
</dbReference>
<dbReference type="InterPro" id="IPR017452">
    <property type="entry name" value="GPCR_Rhodpsn_7TM"/>
</dbReference>
<keyword evidence="11" id="KW-1185">Reference proteome</keyword>
<evidence type="ECO:0000256" key="8">
    <source>
        <dbReference type="SAM" id="Phobius"/>
    </source>
</evidence>
<dbReference type="GO" id="GO:0004135">
    <property type="term" value="F:amylo-alpha-1,6-glucosidase activity"/>
    <property type="evidence" value="ECO:0007669"/>
    <property type="project" value="InterPro"/>
</dbReference>
<feature type="transmembrane region" description="Helical" evidence="8">
    <location>
        <begin position="923"/>
        <end position="949"/>
    </location>
</feature>
<accession>A0A815B3F8</accession>
<comment type="subcellular location">
    <subcellularLocation>
        <location evidence="1">Membrane</location>
    </subcellularLocation>
</comment>
<dbReference type="Proteomes" id="UP000663828">
    <property type="component" value="Unassembled WGS sequence"/>
</dbReference>
<comment type="caution">
    <text evidence="10">The sequence shown here is derived from an EMBL/GenBank/DDBJ whole genome shotgun (WGS) entry which is preliminary data.</text>
</comment>
<feature type="transmembrane region" description="Helical" evidence="8">
    <location>
        <begin position="711"/>
        <end position="736"/>
    </location>
</feature>
<keyword evidence="5 8" id="KW-1133">Transmembrane helix</keyword>
<evidence type="ECO:0000256" key="5">
    <source>
        <dbReference type="ARBA" id="ARBA00022989"/>
    </source>
</evidence>
<dbReference type="InterPro" id="IPR006047">
    <property type="entry name" value="GH13_cat_dom"/>
</dbReference>
<gene>
    <name evidence="10" type="ORF">XAT740_LOCUS27070</name>
</gene>
<dbReference type="InterPro" id="IPR013783">
    <property type="entry name" value="Ig-like_fold"/>
</dbReference>
<keyword evidence="7" id="KW-0326">Glycosidase</keyword>
<dbReference type="Pfam" id="PF00001">
    <property type="entry name" value="7tm_1"/>
    <property type="match status" value="1"/>
</dbReference>
<dbReference type="GO" id="GO:0004930">
    <property type="term" value="F:G protein-coupled receptor activity"/>
    <property type="evidence" value="ECO:0007669"/>
    <property type="project" value="InterPro"/>
</dbReference>
<dbReference type="Pfam" id="PF00128">
    <property type="entry name" value="Alpha-amylase"/>
    <property type="match status" value="1"/>
</dbReference>
<dbReference type="SUPFAM" id="SSF81296">
    <property type="entry name" value="E set domains"/>
    <property type="match status" value="1"/>
</dbReference>
<feature type="transmembrane region" description="Helical" evidence="8">
    <location>
        <begin position="748"/>
        <end position="772"/>
    </location>
</feature>
<feature type="transmembrane region" description="Helical" evidence="8">
    <location>
        <begin position="787"/>
        <end position="812"/>
    </location>
</feature>
<comment type="similarity">
    <text evidence="2">Belongs to the glycosyl hydrolase 13 family.</text>
</comment>
<dbReference type="SUPFAM" id="SSF51445">
    <property type="entry name" value="(Trans)glycosidases"/>
    <property type="match status" value="1"/>
</dbReference>
<evidence type="ECO:0000256" key="1">
    <source>
        <dbReference type="ARBA" id="ARBA00004370"/>
    </source>
</evidence>
<dbReference type="Gene3D" id="2.60.40.1180">
    <property type="entry name" value="Golgi alpha-mannosidase II"/>
    <property type="match status" value="1"/>
</dbReference>
<sequence>MPVNFHSEWEDSIVTTAQGRPYPLGAYYDGHGVNFALYSEYATKVYLCLFESNHDNKHDLIECTRINMKEQTHRIWHIYLPDVEPGQIYAYRVDGPFDPHNGHRFNVNKLLIDPYARAITGTLEWHDSLFGYNIHDPSPDKDLTMNVEDSAPYIPKCVVIDSNSFNWGSDAPPNTPLNETIIYELHVKGFTKLHPDIPEEIRGTYAAIAHPVTISYFKKLGVTAIELMPVQHFVTDRHIKFRGLTNYWGYHTIGFFAPDIRYSSSGTYGEQVLEFKRMVKKLHKAGIEVILDVAYNHTGEGNQFGPTLSFKGIDNRSYYRLAENDKRFYFDYTGTGNTLNCRLPNVLRLIMDSLRYWILDMHVDGFRFDLAATLARELHAVDRLSAFFDIIHQDPVIGRVKLLAEPWDLGEGGYQVGKFPPGWAEWNGKYRDCVRDYWRGQPSMLSEFAERFTGSSDLYREERRGPTASINFLTAHDGFTLNDLVTYNEKHNERNGENNVDGESYNRSWNCGVEGPTDDVHINEFRDCQKRNFLTTLFLSQGIPMLVAGDELSRTQQGNNNAYCQDNEISWLNWEKADHHLLEFTRRLISLRRQHPVFRRCTWFDGQPVRPGSVEDIAWFKFDGEHMKAEDWQQDYAKSFGVFMNGRGICSRTAFGRQRVDKSFYIIFNAYYGYINYKLPGEEYAKNWMLILDTNLKPMTQPEQYTSYSQFIIFLILLILIIPSILCSCFIFYHFFRLREVRQRINNHIVLVLLILTFIQVTGELPLTLIFLHTGSAVVSSRGFCQFWIIFNYMLFTGSLWTMAVASIQRYWLVFHRTFFDRHLFLLHYIPLCLCVLYPVVLYSYLVTRYSCVNNYDYSSWTCGGACYLYEPVLGTLDWVVNGCINVLLSTFATLLIVIRVLIQKSRVTTQRSIWNRSRRLIVQLVALSTLYILVWLPCVLCFVITLFTSSPFLSSIYSEYLSYYQYLSSLLCPFVCLAGLHKVRHALKCKNQLQPQNG</sequence>
<keyword evidence="4" id="KW-0378">Hydrolase</keyword>
<feature type="transmembrane region" description="Helical" evidence="8">
    <location>
        <begin position="879"/>
        <end position="903"/>
    </location>
</feature>
<evidence type="ECO:0000256" key="6">
    <source>
        <dbReference type="ARBA" id="ARBA00023136"/>
    </source>
</evidence>
<dbReference type="GO" id="GO:0005980">
    <property type="term" value="P:glycogen catabolic process"/>
    <property type="evidence" value="ECO:0007669"/>
    <property type="project" value="InterPro"/>
</dbReference>
<dbReference type="Gene3D" id="2.60.40.10">
    <property type="entry name" value="Immunoglobulins"/>
    <property type="match status" value="1"/>
</dbReference>
<proteinExistence type="inferred from homology"/>
<organism evidence="10 11">
    <name type="scientific">Adineta ricciae</name>
    <name type="common">Rotifer</name>
    <dbReference type="NCBI Taxonomy" id="249248"/>
    <lineage>
        <taxon>Eukaryota</taxon>
        <taxon>Metazoa</taxon>
        <taxon>Spiralia</taxon>
        <taxon>Gnathifera</taxon>
        <taxon>Rotifera</taxon>
        <taxon>Eurotatoria</taxon>
        <taxon>Bdelloidea</taxon>
        <taxon>Adinetida</taxon>
        <taxon>Adinetidae</taxon>
        <taxon>Adineta</taxon>
    </lineage>
</organism>
<dbReference type="InterPro" id="IPR017853">
    <property type="entry name" value="GH"/>
</dbReference>
<reference evidence="10" key="1">
    <citation type="submission" date="2021-02" db="EMBL/GenBank/DDBJ databases">
        <authorList>
            <person name="Nowell W R."/>
        </authorList>
    </citation>
    <scope>NUCLEOTIDE SEQUENCE</scope>
</reference>
<dbReference type="SUPFAM" id="SSF81321">
    <property type="entry name" value="Family A G protein-coupled receptor-like"/>
    <property type="match status" value="1"/>
</dbReference>
<keyword evidence="6 8" id="KW-0472">Membrane</keyword>
<keyword evidence="3 8" id="KW-0812">Transmembrane</keyword>
<dbReference type="AlphaFoldDB" id="A0A815B3F8"/>
<protein>
    <recommendedName>
        <fullName evidence="9">G-protein coupled receptors family 1 profile domain-containing protein</fullName>
    </recommendedName>
</protein>
<feature type="domain" description="G-protein coupled receptors family 1 profile" evidence="9">
    <location>
        <begin position="727"/>
        <end position="977"/>
    </location>
</feature>
<evidence type="ECO:0000313" key="11">
    <source>
        <dbReference type="Proteomes" id="UP000663828"/>
    </source>
</evidence>
<evidence type="ECO:0000313" key="10">
    <source>
        <dbReference type="EMBL" id="CAF1266720.1"/>
    </source>
</evidence>
<dbReference type="PANTHER" id="PTHR43002">
    <property type="entry name" value="GLYCOGEN DEBRANCHING ENZYME"/>
    <property type="match status" value="1"/>
</dbReference>
<evidence type="ECO:0000256" key="2">
    <source>
        <dbReference type="ARBA" id="ARBA00008061"/>
    </source>
</evidence>
<dbReference type="InterPro" id="IPR013780">
    <property type="entry name" value="Glyco_hydro_b"/>
</dbReference>
<evidence type="ECO:0000256" key="3">
    <source>
        <dbReference type="ARBA" id="ARBA00022692"/>
    </source>
</evidence>
<name>A0A815B3F8_ADIRI</name>
<feature type="transmembrane region" description="Helical" evidence="8">
    <location>
        <begin position="824"/>
        <end position="846"/>
    </location>
</feature>
<dbReference type="Gene3D" id="1.20.1070.10">
    <property type="entry name" value="Rhodopsin 7-helix transmembrane proteins"/>
    <property type="match status" value="1"/>
</dbReference>
<dbReference type="SUPFAM" id="SSF51011">
    <property type="entry name" value="Glycosyl hydrolase domain"/>
    <property type="match status" value="1"/>
</dbReference>
<dbReference type="SMART" id="SM00642">
    <property type="entry name" value="Aamy"/>
    <property type="match status" value="1"/>
</dbReference>
<feature type="transmembrane region" description="Helical" evidence="8">
    <location>
        <begin position="961"/>
        <end position="981"/>
    </location>
</feature>
<dbReference type="InterPro" id="IPR044505">
    <property type="entry name" value="GlgX_Isoamylase_N_E_set"/>
</dbReference>
<dbReference type="CDD" id="cd00637">
    <property type="entry name" value="7tm_classA_rhodopsin-like"/>
    <property type="match status" value="1"/>
</dbReference>
<dbReference type="Pfam" id="PF02922">
    <property type="entry name" value="CBM_48"/>
    <property type="match status" value="1"/>
</dbReference>
<dbReference type="EMBL" id="CAJNOR010002238">
    <property type="protein sequence ID" value="CAF1266720.1"/>
    <property type="molecule type" value="Genomic_DNA"/>
</dbReference>
<dbReference type="NCBIfam" id="TIGR02100">
    <property type="entry name" value="glgX_debranch"/>
    <property type="match status" value="1"/>
</dbReference>
<dbReference type="PROSITE" id="PS50262">
    <property type="entry name" value="G_PROTEIN_RECEP_F1_2"/>
    <property type="match status" value="1"/>
</dbReference>
<dbReference type="CDD" id="cd02856">
    <property type="entry name" value="E_set_GDE_Isoamylase_N"/>
    <property type="match status" value="1"/>
</dbReference>